<organism evidence="2 3">
    <name type="scientific">Algoriphagus zhangzhouensis</name>
    <dbReference type="NCBI Taxonomy" id="1073327"/>
    <lineage>
        <taxon>Bacteria</taxon>
        <taxon>Pseudomonadati</taxon>
        <taxon>Bacteroidota</taxon>
        <taxon>Cytophagia</taxon>
        <taxon>Cytophagales</taxon>
        <taxon>Cyclobacteriaceae</taxon>
        <taxon>Algoriphagus</taxon>
    </lineage>
</organism>
<dbReference type="OrthoDB" id="680836at2"/>
<gene>
    <name evidence="2" type="ORF">SAMN04488108_0447</name>
</gene>
<keyword evidence="3" id="KW-1185">Reference proteome</keyword>
<evidence type="ECO:0000313" key="3">
    <source>
        <dbReference type="Proteomes" id="UP000184609"/>
    </source>
</evidence>
<keyword evidence="1" id="KW-0732">Signal</keyword>
<accession>A0A1M7Z4Z3</accession>
<sequence>MKLKVATLSIFLIVTLAIFSSCSENSESPNISVERYVSQLKAEKYDKTELPNFNANDIEKLLTYRNETQKISNFPRNPISSSITVESTVGMYILWTIESIRARSFGSEFLIGTFPSQNPVVKNKETLEFVNQTNLIQREIADSYYDWWETNKSKDFSEFNQIDPLEETDYRWH</sequence>
<name>A0A1M7Z4Z3_9BACT</name>
<protein>
    <recommendedName>
        <fullName evidence="4">DUF4943 domain-containing protein</fullName>
    </recommendedName>
</protein>
<evidence type="ECO:0000256" key="1">
    <source>
        <dbReference type="SAM" id="SignalP"/>
    </source>
</evidence>
<dbReference type="InterPro" id="IPR032546">
    <property type="entry name" value="DUF4943"/>
</dbReference>
<feature type="signal peptide" evidence="1">
    <location>
        <begin position="1"/>
        <end position="26"/>
    </location>
</feature>
<dbReference type="EMBL" id="FRXN01000001">
    <property type="protein sequence ID" value="SHO59914.1"/>
    <property type="molecule type" value="Genomic_DNA"/>
</dbReference>
<dbReference type="Pfam" id="PF16301">
    <property type="entry name" value="DUF4943"/>
    <property type="match status" value="1"/>
</dbReference>
<feature type="chain" id="PRO_5012071096" description="DUF4943 domain-containing protein" evidence="1">
    <location>
        <begin position="27"/>
        <end position="173"/>
    </location>
</feature>
<evidence type="ECO:0000313" key="2">
    <source>
        <dbReference type="EMBL" id="SHO59914.1"/>
    </source>
</evidence>
<proteinExistence type="predicted"/>
<dbReference type="Proteomes" id="UP000184609">
    <property type="component" value="Unassembled WGS sequence"/>
</dbReference>
<dbReference type="PROSITE" id="PS51257">
    <property type="entry name" value="PROKAR_LIPOPROTEIN"/>
    <property type="match status" value="1"/>
</dbReference>
<dbReference type="AlphaFoldDB" id="A0A1M7Z4Z3"/>
<evidence type="ECO:0008006" key="4">
    <source>
        <dbReference type="Google" id="ProtNLM"/>
    </source>
</evidence>
<reference evidence="3" key="1">
    <citation type="submission" date="2016-12" db="EMBL/GenBank/DDBJ databases">
        <authorList>
            <person name="Varghese N."/>
            <person name="Submissions S."/>
        </authorList>
    </citation>
    <scope>NUCLEOTIDE SEQUENCE [LARGE SCALE GENOMIC DNA]</scope>
    <source>
        <strain evidence="3">DSM 25035</strain>
    </source>
</reference>
<dbReference type="RefSeq" id="WP_073570113.1">
    <property type="nucleotide sequence ID" value="NZ_FRXN01000001.1"/>
</dbReference>